<protein>
    <submittedName>
        <fullName evidence="1">Uncharacterized protein</fullName>
    </submittedName>
</protein>
<comment type="caution">
    <text evidence="1">The sequence shown here is derived from an EMBL/GenBank/DDBJ whole genome shotgun (WGS) entry which is preliminary data.</text>
</comment>
<reference evidence="1" key="1">
    <citation type="submission" date="2022-11" db="EMBL/GenBank/DDBJ databases">
        <authorList>
            <person name="Graham C."/>
            <person name="Newman J.D."/>
        </authorList>
    </citation>
    <scope>NUCLEOTIDE SEQUENCE</scope>
    <source>
        <strain evidence="1">DSM 19486</strain>
    </source>
</reference>
<keyword evidence="2" id="KW-1185">Reference proteome</keyword>
<gene>
    <name evidence="1" type="ORF">OQZ29_06860</name>
</gene>
<dbReference type="EMBL" id="JAPJUH010000002">
    <property type="protein sequence ID" value="MCX3264458.1"/>
    <property type="molecule type" value="Genomic_DNA"/>
</dbReference>
<evidence type="ECO:0000313" key="2">
    <source>
        <dbReference type="Proteomes" id="UP001142592"/>
    </source>
</evidence>
<accession>A0A9X3DB71</accession>
<proteinExistence type="predicted"/>
<sequence length="323" mass="38458">MNFYQGPIDTIYYLVEDNTITEADYFRIGNNLNNIIETLANTSNQQEIEKLMYDILDEEISFFLKCHHFRERLRVSFRTIIYENSNGKILPNIVEDIIKNWFSTRLSQRERIQFLLENAYNFSEKEINLKIQNDFETILSQDTVSNKDFINLTSNSFSFFDGFEIVESNGNMTLLYNLPRIYSELGKILTHNIDGFLLSWFNKHAKRKPTALKKLKTDINRRLKFIKKDELMDSLVLVQLEEKTKILLNDIEENNYEKSIENVKNTIVLLKNTYIETADREFFADFYMEIGIHLNHDFKDELMNFLYAETTSKYLIKKELPWE</sequence>
<name>A0A9X3DB71_9SPHI</name>
<organism evidence="1 2">
    <name type="scientific">Pedobacter agri</name>
    <dbReference type="NCBI Taxonomy" id="454586"/>
    <lineage>
        <taxon>Bacteria</taxon>
        <taxon>Pseudomonadati</taxon>
        <taxon>Bacteroidota</taxon>
        <taxon>Sphingobacteriia</taxon>
        <taxon>Sphingobacteriales</taxon>
        <taxon>Sphingobacteriaceae</taxon>
        <taxon>Pedobacter</taxon>
    </lineage>
</organism>
<dbReference type="AlphaFoldDB" id="A0A9X3DB71"/>
<evidence type="ECO:0000313" key="1">
    <source>
        <dbReference type="EMBL" id="MCX3264458.1"/>
    </source>
</evidence>
<dbReference type="RefSeq" id="WP_266268635.1">
    <property type="nucleotide sequence ID" value="NZ_JAPJUH010000002.1"/>
</dbReference>
<dbReference type="Proteomes" id="UP001142592">
    <property type="component" value="Unassembled WGS sequence"/>
</dbReference>